<gene>
    <name evidence="6" type="ORF">FXV77_13050</name>
</gene>
<name>A0A5D4H5L5_9SPHI</name>
<dbReference type="AlphaFoldDB" id="A0A5D4H5L5"/>
<dbReference type="InterPro" id="IPR051459">
    <property type="entry name" value="Cytochrome_c-type_DH"/>
</dbReference>
<dbReference type="InterPro" id="IPR036909">
    <property type="entry name" value="Cyt_c-like_dom_sf"/>
</dbReference>
<evidence type="ECO:0000259" key="5">
    <source>
        <dbReference type="PROSITE" id="PS51007"/>
    </source>
</evidence>
<dbReference type="GO" id="GO:0009055">
    <property type="term" value="F:electron transfer activity"/>
    <property type="evidence" value="ECO:0007669"/>
    <property type="project" value="InterPro"/>
</dbReference>
<proteinExistence type="predicted"/>
<evidence type="ECO:0000313" key="6">
    <source>
        <dbReference type="EMBL" id="TYR35319.1"/>
    </source>
</evidence>
<evidence type="ECO:0000313" key="7">
    <source>
        <dbReference type="Proteomes" id="UP000322362"/>
    </source>
</evidence>
<evidence type="ECO:0000256" key="1">
    <source>
        <dbReference type="ARBA" id="ARBA00022617"/>
    </source>
</evidence>
<dbReference type="InterPro" id="IPR009056">
    <property type="entry name" value="Cyt_c-like_dom"/>
</dbReference>
<protein>
    <submittedName>
        <fullName evidence="6">Cytochrome c</fullName>
    </submittedName>
</protein>
<sequence>MRNTIFSLAGISILIGMLIFACQPNVSIETAQYAVNGQKLYVTHCKSCHGAKGEGLGMLYPPLTDTTYLLKHRDQLACIVRNGMTGPIEVHGKSYEGDMPANPELTNVDIAYILTYITTTFGNSTETYTQEEVKRSLADCQ</sequence>
<dbReference type="SUPFAM" id="SSF46626">
    <property type="entry name" value="Cytochrome c"/>
    <property type="match status" value="1"/>
</dbReference>
<comment type="caution">
    <text evidence="6">The sequence shown here is derived from an EMBL/GenBank/DDBJ whole genome shotgun (WGS) entry which is preliminary data.</text>
</comment>
<dbReference type="PROSITE" id="PS51007">
    <property type="entry name" value="CYTC"/>
    <property type="match status" value="1"/>
</dbReference>
<dbReference type="GO" id="GO:0046872">
    <property type="term" value="F:metal ion binding"/>
    <property type="evidence" value="ECO:0007669"/>
    <property type="project" value="UniProtKB-KW"/>
</dbReference>
<keyword evidence="3 4" id="KW-0408">Iron</keyword>
<dbReference type="Gene3D" id="1.10.760.10">
    <property type="entry name" value="Cytochrome c-like domain"/>
    <property type="match status" value="1"/>
</dbReference>
<dbReference type="EMBL" id="VTAV01000009">
    <property type="protein sequence ID" value="TYR35319.1"/>
    <property type="molecule type" value="Genomic_DNA"/>
</dbReference>
<dbReference type="PROSITE" id="PS51257">
    <property type="entry name" value="PROKAR_LIPOPROTEIN"/>
    <property type="match status" value="1"/>
</dbReference>
<evidence type="ECO:0000256" key="2">
    <source>
        <dbReference type="ARBA" id="ARBA00022723"/>
    </source>
</evidence>
<keyword evidence="7" id="KW-1185">Reference proteome</keyword>
<dbReference type="Pfam" id="PF00034">
    <property type="entry name" value="Cytochrom_C"/>
    <property type="match status" value="1"/>
</dbReference>
<dbReference type="RefSeq" id="WP_148919678.1">
    <property type="nucleotide sequence ID" value="NZ_VTAV01000009.1"/>
</dbReference>
<dbReference type="Proteomes" id="UP000322362">
    <property type="component" value="Unassembled WGS sequence"/>
</dbReference>
<dbReference type="PANTHER" id="PTHR35008">
    <property type="entry name" value="BLL4482 PROTEIN-RELATED"/>
    <property type="match status" value="1"/>
</dbReference>
<accession>A0A5D4H5L5</accession>
<keyword evidence="2 4" id="KW-0479">Metal-binding</keyword>
<keyword evidence="1 4" id="KW-0349">Heme</keyword>
<reference evidence="6 7" key="1">
    <citation type="submission" date="2019-08" db="EMBL/GenBank/DDBJ databases">
        <title>Phlebobacter frassis gen. nov. sp. nov., a new member of family Sphingobacteriaceae isolated from sand fly rearing media.</title>
        <authorList>
            <person name="Kakumanu M.L."/>
            <person name="Marayati B.F."/>
            <person name="Wada-Katsumata A."/>
            <person name="Wasserberg G."/>
            <person name="Schal C."/>
            <person name="Apperson C.S."/>
            <person name="Ponnusamy L."/>
        </authorList>
    </citation>
    <scope>NUCLEOTIDE SEQUENCE [LARGE SCALE GENOMIC DNA]</scope>
    <source>
        <strain evidence="6 7">SSI9</strain>
    </source>
</reference>
<evidence type="ECO:0000256" key="4">
    <source>
        <dbReference type="PROSITE-ProRule" id="PRU00433"/>
    </source>
</evidence>
<feature type="domain" description="Cytochrome c" evidence="5">
    <location>
        <begin position="32"/>
        <end position="121"/>
    </location>
</feature>
<organism evidence="6 7">
    <name type="scientific">Sphingobacterium phlebotomi</name>
    <dbReference type="NCBI Taxonomy" id="2605433"/>
    <lineage>
        <taxon>Bacteria</taxon>
        <taxon>Pseudomonadati</taxon>
        <taxon>Bacteroidota</taxon>
        <taxon>Sphingobacteriia</taxon>
        <taxon>Sphingobacteriales</taxon>
        <taxon>Sphingobacteriaceae</taxon>
        <taxon>Sphingobacterium</taxon>
    </lineage>
</organism>
<dbReference type="PANTHER" id="PTHR35008:SF4">
    <property type="entry name" value="BLL4482 PROTEIN"/>
    <property type="match status" value="1"/>
</dbReference>
<dbReference type="GO" id="GO:0020037">
    <property type="term" value="F:heme binding"/>
    <property type="evidence" value="ECO:0007669"/>
    <property type="project" value="InterPro"/>
</dbReference>
<evidence type="ECO:0000256" key="3">
    <source>
        <dbReference type="ARBA" id="ARBA00023004"/>
    </source>
</evidence>